<organism evidence="3 4">
    <name type="scientific">Dermatophagoides pteronyssinus</name>
    <name type="common">European house dust mite</name>
    <dbReference type="NCBI Taxonomy" id="6956"/>
    <lineage>
        <taxon>Eukaryota</taxon>
        <taxon>Metazoa</taxon>
        <taxon>Ecdysozoa</taxon>
        <taxon>Arthropoda</taxon>
        <taxon>Chelicerata</taxon>
        <taxon>Arachnida</taxon>
        <taxon>Acari</taxon>
        <taxon>Acariformes</taxon>
        <taxon>Sarcoptiformes</taxon>
        <taxon>Astigmata</taxon>
        <taxon>Psoroptidia</taxon>
        <taxon>Analgoidea</taxon>
        <taxon>Pyroglyphidae</taxon>
        <taxon>Dermatophagoidinae</taxon>
        <taxon>Dermatophagoides</taxon>
    </lineage>
</organism>
<protein>
    <submittedName>
        <fullName evidence="4">Protein PF14_0175-like</fullName>
    </submittedName>
</protein>
<dbReference type="KEGG" id="dpte:113791510"/>
<feature type="region of interest" description="Disordered" evidence="2">
    <location>
        <begin position="1"/>
        <end position="20"/>
    </location>
</feature>
<feature type="region of interest" description="Disordered" evidence="2">
    <location>
        <begin position="95"/>
        <end position="115"/>
    </location>
</feature>
<reference evidence="4" key="1">
    <citation type="submission" date="2025-08" db="UniProtKB">
        <authorList>
            <consortium name="RefSeq"/>
        </authorList>
    </citation>
    <scope>IDENTIFICATION</scope>
    <source>
        <strain evidence="4">Airmid</strain>
    </source>
</reference>
<sequence>MAATAVQRQRKQQTLSEQQQQQQFYGESDFILIDHHNCHHQYHHNDDDNKLQQINSGNRNSFICRMIELEKTIFCLMFYLIETYYRPIINQLPLSNNNNNNDNNEGNNKTDRSTTDSEWYCQYRMPSKRIYGIQKAYKKQFEKKFDRSALMSNDFLRSSSAADCYLEFHRNHIDWQLVFASISGFPYCRQTNQTLARQLDFDSLFDIEDAITQSAYLLANARQHFQLIDNLVLNNDKINNGLQANRNNCKQPTSQYNLSMKDEFDNFERLIKMIENLIENKNKQMNECIMINEHRKKSKESSSSSSLLDSWLFFKRKSRSFIDSTTEPLEKQCREYDILQVENLIENLRKEINSWEELIDVINISKCSLS</sequence>
<feature type="compositionally biased region" description="Low complexity" evidence="2">
    <location>
        <begin position="96"/>
        <end position="107"/>
    </location>
</feature>
<evidence type="ECO:0000313" key="3">
    <source>
        <dbReference type="Proteomes" id="UP000515146"/>
    </source>
</evidence>
<dbReference type="Proteomes" id="UP000515146">
    <property type="component" value="Unplaced"/>
</dbReference>
<keyword evidence="3" id="KW-1185">Reference proteome</keyword>
<feature type="coiled-coil region" evidence="1">
    <location>
        <begin position="338"/>
        <end position="365"/>
    </location>
</feature>
<accession>A0A6P6XUY2</accession>
<proteinExistence type="predicted"/>
<name>A0A6P6XUY2_DERPT</name>
<evidence type="ECO:0000256" key="2">
    <source>
        <dbReference type="SAM" id="MobiDB-lite"/>
    </source>
</evidence>
<evidence type="ECO:0000256" key="1">
    <source>
        <dbReference type="SAM" id="Coils"/>
    </source>
</evidence>
<keyword evidence="1" id="KW-0175">Coiled coil</keyword>
<dbReference type="OrthoDB" id="6508296at2759"/>
<dbReference type="RefSeq" id="XP_027197100.1">
    <property type="nucleotide sequence ID" value="XM_027341299.1"/>
</dbReference>
<dbReference type="OMA" id="ECIMINE"/>
<gene>
    <name evidence="4" type="primary">LOC113791510</name>
</gene>
<dbReference type="InParanoid" id="A0A6P6XUY2"/>
<evidence type="ECO:0000313" key="4">
    <source>
        <dbReference type="RefSeq" id="XP_027197100.1"/>
    </source>
</evidence>
<dbReference type="AlphaFoldDB" id="A0A6P6XUY2"/>